<reference evidence="1 2" key="1">
    <citation type="submission" date="2024-03" db="EMBL/GenBank/DDBJ databases">
        <authorList>
            <person name="Gkanogiannis A."/>
            <person name="Becerra Lopez-Lavalle L."/>
        </authorList>
    </citation>
    <scope>NUCLEOTIDE SEQUENCE [LARGE SCALE GENOMIC DNA]</scope>
</reference>
<proteinExistence type="predicted"/>
<accession>A0ABP0XL82</accession>
<organism evidence="1 2">
    <name type="scientific">Citrullus colocynthis</name>
    <name type="common">colocynth</name>
    <dbReference type="NCBI Taxonomy" id="252529"/>
    <lineage>
        <taxon>Eukaryota</taxon>
        <taxon>Viridiplantae</taxon>
        <taxon>Streptophyta</taxon>
        <taxon>Embryophyta</taxon>
        <taxon>Tracheophyta</taxon>
        <taxon>Spermatophyta</taxon>
        <taxon>Magnoliopsida</taxon>
        <taxon>eudicotyledons</taxon>
        <taxon>Gunneridae</taxon>
        <taxon>Pentapetalae</taxon>
        <taxon>rosids</taxon>
        <taxon>fabids</taxon>
        <taxon>Cucurbitales</taxon>
        <taxon>Cucurbitaceae</taxon>
        <taxon>Benincaseae</taxon>
        <taxon>Citrullus</taxon>
    </lineage>
</organism>
<sequence length="77" mass="8444">MIFATYTGALGVVARPRVARPICSNLGVYRTIPFTSSSSSFSPNSLQFGCSFILGFHCIYVDEFSISPFYSIPFCVT</sequence>
<keyword evidence="2" id="KW-1185">Reference proteome</keyword>
<name>A0ABP0XL82_9ROSI</name>
<protein>
    <submittedName>
        <fullName evidence="1">Uncharacterized protein</fullName>
    </submittedName>
</protein>
<gene>
    <name evidence="1" type="ORF">CITCOLO1_LOCUS444</name>
</gene>
<dbReference type="Proteomes" id="UP001642487">
    <property type="component" value="Chromosome 1"/>
</dbReference>
<dbReference type="EMBL" id="OZ021735">
    <property type="protein sequence ID" value="CAK9308924.1"/>
    <property type="molecule type" value="Genomic_DNA"/>
</dbReference>
<evidence type="ECO:0000313" key="1">
    <source>
        <dbReference type="EMBL" id="CAK9308924.1"/>
    </source>
</evidence>
<evidence type="ECO:0000313" key="2">
    <source>
        <dbReference type="Proteomes" id="UP001642487"/>
    </source>
</evidence>